<dbReference type="InterPro" id="IPR029063">
    <property type="entry name" value="SAM-dependent_MTases_sf"/>
</dbReference>
<sequence>MNFDKHYSTYEKNSLAQKQVAEHLLTHMENADILKREINSIFEIGCGTGIFTREYRKFFPKSSLILNDIFDVKNFIKDINYNIFIKENIEEIDIPKSDLVVSSSVFQWIDGLENLIRNIAENTDILCFSTYVFGNLLEIKNHFDISLNYLKIEEIEKIIAKYFQKFKTYKETIKIDFENPLSVLRHLKYTGVTGFQRAPFSKIKSFKDNCLTYEVAYFICQK</sequence>
<keyword evidence="1 5" id="KW-0489">Methyltransferase</keyword>
<dbReference type="AlphaFoldDB" id="A0A2D3NT36"/>
<gene>
    <name evidence="5" type="primary">bioC</name>
    <name evidence="5" type="ORF">CTM72_01430</name>
</gene>
<evidence type="ECO:0000256" key="4">
    <source>
        <dbReference type="ARBA" id="ARBA00022756"/>
    </source>
</evidence>
<accession>A0A2D3NT36</accession>
<dbReference type="CDD" id="cd02440">
    <property type="entry name" value="AdoMet_MTases"/>
    <property type="match status" value="1"/>
</dbReference>
<evidence type="ECO:0000313" key="6">
    <source>
        <dbReference type="Proteomes" id="UP000230056"/>
    </source>
</evidence>
<evidence type="ECO:0000256" key="2">
    <source>
        <dbReference type="ARBA" id="ARBA00022679"/>
    </source>
</evidence>
<keyword evidence="4" id="KW-0093">Biotin biosynthesis</keyword>
<protein>
    <submittedName>
        <fullName evidence="5">Malonyl-[acyl-carrier protein] O-methyltransferase BioC</fullName>
    </submittedName>
</protein>
<dbReference type="Pfam" id="PF13489">
    <property type="entry name" value="Methyltransf_23"/>
    <property type="match status" value="1"/>
</dbReference>
<keyword evidence="2 5" id="KW-0808">Transferase</keyword>
<name>A0A2D3NT36_9FUSO</name>
<evidence type="ECO:0000256" key="1">
    <source>
        <dbReference type="ARBA" id="ARBA00022603"/>
    </source>
</evidence>
<reference evidence="5 6" key="1">
    <citation type="submission" date="2017-11" db="EMBL/GenBank/DDBJ databases">
        <title>Genome sequencing of Fusobacterium periodonticum KCOM 1261.</title>
        <authorList>
            <person name="Kook J.-K."/>
            <person name="Park S.-N."/>
            <person name="Lim Y.K."/>
        </authorList>
    </citation>
    <scope>NUCLEOTIDE SEQUENCE [LARGE SCALE GENOMIC DNA]</scope>
    <source>
        <strain evidence="5 6">KCOM 1261</strain>
    </source>
</reference>
<dbReference type="InterPro" id="IPR011814">
    <property type="entry name" value="BioC"/>
</dbReference>
<dbReference type="GO" id="GO:0009102">
    <property type="term" value="P:biotin biosynthetic process"/>
    <property type="evidence" value="ECO:0007669"/>
    <property type="project" value="UniProtKB-KW"/>
</dbReference>
<dbReference type="Gene3D" id="3.40.50.150">
    <property type="entry name" value="Vaccinia Virus protein VP39"/>
    <property type="match status" value="1"/>
</dbReference>
<dbReference type="GO" id="GO:0010340">
    <property type="term" value="F:carboxyl-O-methyltransferase activity"/>
    <property type="evidence" value="ECO:0007669"/>
    <property type="project" value="InterPro"/>
</dbReference>
<dbReference type="EMBL" id="CP024699">
    <property type="protein sequence ID" value="ATV58522.1"/>
    <property type="molecule type" value="Genomic_DNA"/>
</dbReference>
<evidence type="ECO:0000256" key="3">
    <source>
        <dbReference type="ARBA" id="ARBA00022691"/>
    </source>
</evidence>
<proteinExistence type="predicted"/>
<dbReference type="GO" id="GO:0032259">
    <property type="term" value="P:methylation"/>
    <property type="evidence" value="ECO:0007669"/>
    <property type="project" value="UniProtKB-KW"/>
</dbReference>
<dbReference type="SUPFAM" id="SSF53335">
    <property type="entry name" value="S-adenosyl-L-methionine-dependent methyltransferases"/>
    <property type="match status" value="1"/>
</dbReference>
<evidence type="ECO:0000313" key="5">
    <source>
        <dbReference type="EMBL" id="ATV58522.1"/>
    </source>
</evidence>
<dbReference type="RefSeq" id="WP_100024225.1">
    <property type="nucleotide sequence ID" value="NZ_CP024699.1"/>
</dbReference>
<dbReference type="NCBIfam" id="TIGR02072">
    <property type="entry name" value="BioC"/>
    <property type="match status" value="1"/>
</dbReference>
<organism evidence="5 6">
    <name type="scientific">Fusobacterium pseudoperiodonticum</name>
    <dbReference type="NCBI Taxonomy" id="2663009"/>
    <lineage>
        <taxon>Bacteria</taxon>
        <taxon>Fusobacteriati</taxon>
        <taxon>Fusobacteriota</taxon>
        <taxon>Fusobacteriia</taxon>
        <taxon>Fusobacteriales</taxon>
        <taxon>Fusobacteriaceae</taxon>
        <taxon>Fusobacterium</taxon>
    </lineage>
</organism>
<dbReference type="Proteomes" id="UP000230056">
    <property type="component" value="Chromosome"/>
</dbReference>
<keyword evidence="3" id="KW-0949">S-adenosyl-L-methionine</keyword>